<comment type="caution">
    <text evidence="1">The sequence shown here is derived from an EMBL/GenBank/DDBJ whole genome shotgun (WGS) entry which is preliminary data.</text>
</comment>
<evidence type="ECO:0000313" key="2">
    <source>
        <dbReference type="Proteomes" id="UP001358586"/>
    </source>
</evidence>
<protein>
    <submittedName>
        <fullName evidence="1">Uncharacterized protein</fullName>
    </submittedName>
</protein>
<gene>
    <name evidence="1" type="ORF">PVK06_035210</name>
</gene>
<name>A0ABR0NG80_GOSAR</name>
<sequence>MKRYWKIRDPINEASIERMTHCKEMQTMKEAETGMTRKGKTKVEIIVGQEVSTVEEEVAVEEENIHAKFVNENPKEENIEIEAIEKEFVENIVNASDFMDTNNENLSLSFDG</sequence>
<proteinExistence type="predicted"/>
<reference evidence="1 2" key="1">
    <citation type="submission" date="2023-03" db="EMBL/GenBank/DDBJ databases">
        <title>WGS of Gossypium arboreum.</title>
        <authorList>
            <person name="Yu D."/>
        </authorList>
    </citation>
    <scope>NUCLEOTIDE SEQUENCE [LARGE SCALE GENOMIC DNA]</scope>
    <source>
        <tissue evidence="1">Leaf</tissue>
    </source>
</reference>
<dbReference type="Proteomes" id="UP001358586">
    <property type="component" value="Chromosome 10"/>
</dbReference>
<accession>A0ABR0NG80</accession>
<keyword evidence="2" id="KW-1185">Reference proteome</keyword>
<evidence type="ECO:0000313" key="1">
    <source>
        <dbReference type="EMBL" id="KAK5794019.1"/>
    </source>
</evidence>
<organism evidence="1 2">
    <name type="scientific">Gossypium arboreum</name>
    <name type="common">Tree cotton</name>
    <name type="synonym">Gossypium nanking</name>
    <dbReference type="NCBI Taxonomy" id="29729"/>
    <lineage>
        <taxon>Eukaryota</taxon>
        <taxon>Viridiplantae</taxon>
        <taxon>Streptophyta</taxon>
        <taxon>Embryophyta</taxon>
        <taxon>Tracheophyta</taxon>
        <taxon>Spermatophyta</taxon>
        <taxon>Magnoliopsida</taxon>
        <taxon>eudicotyledons</taxon>
        <taxon>Gunneridae</taxon>
        <taxon>Pentapetalae</taxon>
        <taxon>rosids</taxon>
        <taxon>malvids</taxon>
        <taxon>Malvales</taxon>
        <taxon>Malvaceae</taxon>
        <taxon>Malvoideae</taxon>
        <taxon>Gossypium</taxon>
    </lineage>
</organism>
<dbReference type="EMBL" id="JARKNE010000010">
    <property type="protein sequence ID" value="KAK5794019.1"/>
    <property type="molecule type" value="Genomic_DNA"/>
</dbReference>